<dbReference type="InterPro" id="IPR008271">
    <property type="entry name" value="Ser/Thr_kinase_AS"/>
</dbReference>
<feature type="domain" description="Protein kinase" evidence="10">
    <location>
        <begin position="103"/>
        <end position="372"/>
    </location>
</feature>
<evidence type="ECO:0000256" key="6">
    <source>
        <dbReference type="ARBA" id="ARBA00022777"/>
    </source>
</evidence>
<feature type="domain" description="EF-hand" evidence="12">
    <location>
        <begin position="445"/>
        <end position="480"/>
    </location>
</feature>
<sequence>MSKRAVTSRVHHVLTTARNASSSRRPRCGDRFGQLRNVQTIQRGYSQNQDVNGGQWLALAAGVSALTVAAMAGRNDTSETYAQSSMVTMHPIGSSMAIDEVYEITDEIIGEGGYCVVRRGIDRHTGEAVAVKILSKSETPAREFWTEVDVLRTAGHHPNIMQLRGVFENEENWYIVQELASEGELFDHLIENGAYSEQQASAAIRELCDALHYLHRKGIVHGDIKPENILLHNGRMCLVDFGVSFRLGEQFFADAQLTGTVAYAAPETLLHSVPHVQGGFESEAEYSLGPSADMFALGIVLYILLCGSHPFDPYNNLTDEEIRHRIIKGKFSRHTRAWQSISPPARDLIEKLLQPDTEKRLTSAEAMMHPWLAKNAELSQEPIRNSAELLERFQRGRRRLRASILGVLLLDALDDDEQDEHIKKLSAIAKEITWGVSSSVEALSEKAGVLMSTLDVFDREKKGFITKTDLARVSEKLGRPLTETELNEMLIGATGDPEQKASSIKAIGYDDVKLAISTLRSASFNPGDVIIREGQTGNHVYLLLDGEVDVSCKNPITPSSPKSTKNPAREGFGGLLNRTRASTAKEQKKEQDVSLQRLQKGSFFGAIELLRPEGELHPRIATYTCAPDSSCKVLQLVADDFLNVSGLYSSLNQKVKANARIHTQEQLIKCVEAMKGSVKKHTYQPGEFVYHEGESCDSFFIIMEGEVQVLQQREQVVVEELRTGDYFPLGVSGQTSNCMINTRHYSVRCTQPTRVIEIGGETFRSFLHSNQFMASYFRQEIIGREQMRDKTHTARLSK</sequence>
<dbReference type="FunFam" id="1.10.510.10:FF:001861">
    <property type="entry name" value="Hormonally up-regulated neu tumor-associated kinase-like Protein"/>
    <property type="match status" value="1"/>
</dbReference>
<evidence type="ECO:0000256" key="7">
    <source>
        <dbReference type="ARBA" id="ARBA00022840"/>
    </source>
</evidence>
<evidence type="ECO:0000259" key="11">
    <source>
        <dbReference type="PROSITE" id="PS50042"/>
    </source>
</evidence>
<keyword evidence="4" id="KW-0808">Transferase</keyword>
<dbReference type="SMART" id="SM00220">
    <property type="entry name" value="S_TKc"/>
    <property type="match status" value="1"/>
</dbReference>
<evidence type="ECO:0000259" key="12">
    <source>
        <dbReference type="PROSITE" id="PS50222"/>
    </source>
</evidence>
<evidence type="ECO:0008006" key="15">
    <source>
        <dbReference type="Google" id="ProtNLM"/>
    </source>
</evidence>
<keyword evidence="2" id="KW-0723">Serine/threonine-protein kinase</keyword>
<dbReference type="GO" id="GO:0030553">
    <property type="term" value="F:cGMP binding"/>
    <property type="evidence" value="ECO:0007669"/>
    <property type="project" value="UniProtKB-KW"/>
</dbReference>
<evidence type="ECO:0000313" key="14">
    <source>
        <dbReference type="Proteomes" id="UP000794436"/>
    </source>
</evidence>
<dbReference type="GO" id="GO:0005509">
    <property type="term" value="F:calcium ion binding"/>
    <property type="evidence" value="ECO:0007669"/>
    <property type="project" value="InterPro"/>
</dbReference>
<dbReference type="Pfam" id="PF00027">
    <property type="entry name" value="cNMP_binding"/>
    <property type="match status" value="1"/>
</dbReference>
<comment type="caution">
    <text evidence="13">The sequence shown here is derived from an EMBL/GenBank/DDBJ whole genome shotgun (WGS) entry which is preliminary data.</text>
</comment>
<evidence type="ECO:0000256" key="9">
    <source>
        <dbReference type="ARBA" id="ARBA00024334"/>
    </source>
</evidence>
<dbReference type="PROSITE" id="PS50011">
    <property type="entry name" value="PROTEIN_KINASE_DOM"/>
    <property type="match status" value="1"/>
</dbReference>
<dbReference type="InterPro" id="IPR002048">
    <property type="entry name" value="EF_hand_dom"/>
</dbReference>
<dbReference type="AlphaFoldDB" id="A0A8K1CG45"/>
<keyword evidence="8" id="KW-0142">cGMP-binding</keyword>
<keyword evidence="6" id="KW-0418">Kinase</keyword>
<protein>
    <recommendedName>
        <fullName evidence="15">cGMP-dependent protein kinase</fullName>
    </recommendedName>
</protein>
<dbReference type="SMART" id="SM00100">
    <property type="entry name" value="cNMP"/>
    <property type="match status" value="2"/>
</dbReference>
<evidence type="ECO:0000256" key="2">
    <source>
        <dbReference type="ARBA" id="ARBA00022527"/>
    </source>
</evidence>
<keyword evidence="14" id="KW-1185">Reference proteome</keyword>
<dbReference type="SUPFAM" id="SSF47473">
    <property type="entry name" value="EF-hand"/>
    <property type="match status" value="1"/>
</dbReference>
<feature type="domain" description="Cyclic nucleotide-binding" evidence="11">
    <location>
        <begin position="683"/>
        <end position="784"/>
    </location>
</feature>
<evidence type="ECO:0000256" key="3">
    <source>
        <dbReference type="ARBA" id="ARBA00022535"/>
    </source>
</evidence>
<dbReference type="Gene3D" id="1.10.238.10">
    <property type="entry name" value="EF-hand"/>
    <property type="match status" value="1"/>
</dbReference>
<dbReference type="Gene3D" id="2.60.120.10">
    <property type="entry name" value="Jelly Rolls"/>
    <property type="match status" value="2"/>
</dbReference>
<dbReference type="Pfam" id="PF00069">
    <property type="entry name" value="Pkinase"/>
    <property type="match status" value="1"/>
</dbReference>
<reference evidence="13" key="1">
    <citation type="submission" date="2019-03" db="EMBL/GenBank/DDBJ databases">
        <title>Long read genome sequence of the mycoparasitic Pythium oligandrum ATCC 38472 isolated from sugarbeet rhizosphere.</title>
        <authorList>
            <person name="Gaulin E."/>
        </authorList>
    </citation>
    <scope>NUCLEOTIDE SEQUENCE</scope>
    <source>
        <strain evidence="13">ATCC 38472_TT</strain>
    </source>
</reference>
<evidence type="ECO:0000313" key="13">
    <source>
        <dbReference type="EMBL" id="TMW62889.1"/>
    </source>
</evidence>
<comment type="cofactor">
    <cofactor evidence="1">
        <name>Mg(2+)</name>
        <dbReference type="ChEBI" id="CHEBI:18420"/>
    </cofactor>
</comment>
<dbReference type="PROSITE" id="PS50042">
    <property type="entry name" value="CNMP_BINDING_3"/>
    <property type="match status" value="2"/>
</dbReference>
<dbReference type="InterPro" id="IPR011992">
    <property type="entry name" value="EF-hand-dom_pair"/>
</dbReference>
<dbReference type="PROSITE" id="PS00108">
    <property type="entry name" value="PROTEIN_KINASE_ST"/>
    <property type="match status" value="1"/>
</dbReference>
<dbReference type="Proteomes" id="UP000794436">
    <property type="component" value="Unassembled WGS sequence"/>
</dbReference>
<dbReference type="PROSITE" id="PS50222">
    <property type="entry name" value="EF_HAND_2"/>
    <property type="match status" value="1"/>
</dbReference>
<dbReference type="GO" id="GO:0005524">
    <property type="term" value="F:ATP binding"/>
    <property type="evidence" value="ECO:0007669"/>
    <property type="project" value="UniProtKB-KW"/>
</dbReference>
<dbReference type="InterPro" id="IPR014710">
    <property type="entry name" value="RmlC-like_jellyroll"/>
</dbReference>
<dbReference type="InterPro" id="IPR011009">
    <property type="entry name" value="Kinase-like_dom_sf"/>
</dbReference>
<dbReference type="CDD" id="cd00038">
    <property type="entry name" value="CAP_ED"/>
    <property type="match status" value="2"/>
</dbReference>
<dbReference type="EMBL" id="SPLM01000073">
    <property type="protein sequence ID" value="TMW62889.1"/>
    <property type="molecule type" value="Genomic_DNA"/>
</dbReference>
<dbReference type="Gene3D" id="1.10.510.10">
    <property type="entry name" value="Transferase(Phosphotransferase) domain 1"/>
    <property type="match status" value="1"/>
</dbReference>
<dbReference type="PANTHER" id="PTHR24349">
    <property type="entry name" value="SERINE/THREONINE-PROTEIN KINASE"/>
    <property type="match status" value="1"/>
</dbReference>
<dbReference type="PROSITE" id="PS00888">
    <property type="entry name" value="CNMP_BINDING_1"/>
    <property type="match status" value="1"/>
</dbReference>
<evidence type="ECO:0000259" key="10">
    <source>
        <dbReference type="PROSITE" id="PS50011"/>
    </source>
</evidence>
<evidence type="ECO:0000256" key="1">
    <source>
        <dbReference type="ARBA" id="ARBA00001946"/>
    </source>
</evidence>
<dbReference type="InterPro" id="IPR018490">
    <property type="entry name" value="cNMP-bd_dom_sf"/>
</dbReference>
<dbReference type="SUPFAM" id="SSF56112">
    <property type="entry name" value="Protein kinase-like (PK-like)"/>
    <property type="match status" value="1"/>
</dbReference>
<comment type="similarity">
    <text evidence="9">Belongs to the protein kinase superfamily. Ser/Thr protein kinase family. CDPK subfamily.</text>
</comment>
<evidence type="ECO:0000256" key="8">
    <source>
        <dbReference type="ARBA" id="ARBA00022992"/>
    </source>
</evidence>
<dbReference type="GO" id="GO:0004674">
    <property type="term" value="F:protein serine/threonine kinase activity"/>
    <property type="evidence" value="ECO:0007669"/>
    <property type="project" value="UniProtKB-KW"/>
</dbReference>
<dbReference type="OrthoDB" id="63830at2759"/>
<keyword evidence="5" id="KW-0547">Nucleotide-binding</keyword>
<organism evidence="13 14">
    <name type="scientific">Pythium oligandrum</name>
    <name type="common">Mycoparasitic fungus</name>
    <dbReference type="NCBI Taxonomy" id="41045"/>
    <lineage>
        <taxon>Eukaryota</taxon>
        <taxon>Sar</taxon>
        <taxon>Stramenopiles</taxon>
        <taxon>Oomycota</taxon>
        <taxon>Peronosporomycetes</taxon>
        <taxon>Pythiales</taxon>
        <taxon>Pythiaceae</taxon>
        <taxon>Pythium</taxon>
    </lineage>
</organism>
<gene>
    <name evidence="13" type="ORF">Poli38472_005507</name>
</gene>
<dbReference type="InterPro" id="IPR000595">
    <property type="entry name" value="cNMP-bd_dom"/>
</dbReference>
<feature type="domain" description="Cyclic nucleotide-binding" evidence="11">
    <location>
        <begin position="503"/>
        <end position="644"/>
    </location>
</feature>
<keyword evidence="3" id="KW-0140">cGMP</keyword>
<evidence type="ECO:0000256" key="5">
    <source>
        <dbReference type="ARBA" id="ARBA00022741"/>
    </source>
</evidence>
<dbReference type="InterPro" id="IPR050205">
    <property type="entry name" value="CDPK_Ser/Thr_kinases"/>
</dbReference>
<dbReference type="InterPro" id="IPR000719">
    <property type="entry name" value="Prot_kinase_dom"/>
</dbReference>
<keyword evidence="7" id="KW-0067">ATP-binding</keyword>
<dbReference type="SUPFAM" id="SSF51206">
    <property type="entry name" value="cAMP-binding domain-like"/>
    <property type="match status" value="2"/>
</dbReference>
<proteinExistence type="inferred from homology"/>
<name>A0A8K1CG45_PYTOL</name>
<evidence type="ECO:0000256" key="4">
    <source>
        <dbReference type="ARBA" id="ARBA00022679"/>
    </source>
</evidence>
<accession>A0A8K1CG45</accession>
<dbReference type="InterPro" id="IPR018488">
    <property type="entry name" value="cNMP-bd_CS"/>
</dbReference>